<comment type="caution">
    <text evidence="1">The sequence shown here is derived from an EMBL/GenBank/DDBJ whole genome shotgun (WGS) entry which is preliminary data.</text>
</comment>
<accession>A0ABT4B2F5</accession>
<keyword evidence="2" id="KW-1185">Reference proteome</keyword>
<dbReference type="Proteomes" id="UP001151002">
    <property type="component" value="Unassembled WGS sequence"/>
</dbReference>
<evidence type="ECO:0000313" key="1">
    <source>
        <dbReference type="EMBL" id="MCY1139830.1"/>
    </source>
</evidence>
<evidence type="ECO:0000313" key="2">
    <source>
        <dbReference type="Proteomes" id="UP001151002"/>
    </source>
</evidence>
<evidence type="ECO:0008006" key="3">
    <source>
        <dbReference type="Google" id="ProtNLM"/>
    </source>
</evidence>
<dbReference type="SUPFAM" id="SSF48371">
    <property type="entry name" value="ARM repeat"/>
    <property type="match status" value="1"/>
</dbReference>
<protein>
    <recommendedName>
        <fullName evidence="3">Leucine rich repeat variant</fullName>
    </recommendedName>
</protein>
<dbReference type="InterPro" id="IPR016024">
    <property type="entry name" value="ARM-type_fold"/>
</dbReference>
<dbReference type="RefSeq" id="WP_267563989.1">
    <property type="nucleotide sequence ID" value="NZ_JAPNTZ010000006.1"/>
</dbReference>
<sequence>MSSWDEVDVLRGLAANPAAPEAVRIELPASTSEAALAGPDQSTPDTVGRAELDRLHSFHVRGLMTMPELGAEVSEWVARRGRERIGLAVRHPEPVVRLALLHVFRFPYSAPDDEYLQALTEDDSAEVRNAAARVVADLTERRGRELERDDIRGNGYDIRYMLSLLPLSRRLVDQLIAEDDPRRLAEIVVNPSVPDETAARLIDHADPEVRKRLAERPGLTPEQVARLLDDPDLEVRRAMVTRAPLPVERVVELLDDPELAEAAAANPALPEEHMWRLIRLSRPA</sequence>
<gene>
    <name evidence="1" type="ORF">OWR29_17655</name>
</gene>
<name>A0ABT4B2F5_9ACTN</name>
<proteinExistence type="predicted"/>
<organism evidence="1 2">
    <name type="scientific">Paractinoplanes pyxinae</name>
    <dbReference type="NCBI Taxonomy" id="2997416"/>
    <lineage>
        <taxon>Bacteria</taxon>
        <taxon>Bacillati</taxon>
        <taxon>Actinomycetota</taxon>
        <taxon>Actinomycetes</taxon>
        <taxon>Micromonosporales</taxon>
        <taxon>Micromonosporaceae</taxon>
        <taxon>Paractinoplanes</taxon>
    </lineage>
</organism>
<reference evidence="1" key="1">
    <citation type="submission" date="2022-11" db="EMBL/GenBank/DDBJ databases">
        <authorList>
            <person name="Somphong A."/>
            <person name="Phongsopitanun W."/>
        </authorList>
    </citation>
    <scope>NUCLEOTIDE SEQUENCE</scope>
    <source>
        <strain evidence="1">Pm04-4</strain>
    </source>
</reference>
<dbReference type="EMBL" id="JAPNTZ010000006">
    <property type="protein sequence ID" value="MCY1139830.1"/>
    <property type="molecule type" value="Genomic_DNA"/>
</dbReference>